<keyword evidence="1" id="KW-0812">Transmembrane</keyword>
<accession>A0ABV0YG96</accession>
<dbReference type="Proteomes" id="UP001469553">
    <property type="component" value="Unassembled WGS sequence"/>
</dbReference>
<comment type="caution">
    <text evidence="2">The sequence shown here is derived from an EMBL/GenBank/DDBJ whole genome shotgun (WGS) entry which is preliminary data.</text>
</comment>
<evidence type="ECO:0008006" key="4">
    <source>
        <dbReference type="Google" id="ProtNLM"/>
    </source>
</evidence>
<keyword evidence="1" id="KW-1133">Transmembrane helix</keyword>
<keyword evidence="1" id="KW-0472">Membrane</keyword>
<evidence type="ECO:0000313" key="3">
    <source>
        <dbReference type="Proteomes" id="UP001469553"/>
    </source>
</evidence>
<protein>
    <recommendedName>
        <fullName evidence="4">Amino acid transporter transmembrane domain-containing protein</fullName>
    </recommendedName>
</protein>
<keyword evidence="3" id="KW-1185">Reference proteome</keyword>
<dbReference type="EMBL" id="JAHRIP010031046">
    <property type="protein sequence ID" value="MEQ2292855.1"/>
    <property type="molecule type" value="Genomic_DNA"/>
</dbReference>
<feature type="transmembrane region" description="Helical" evidence="1">
    <location>
        <begin position="56"/>
        <end position="78"/>
    </location>
</feature>
<name>A0ABV0YG96_9TELE</name>
<evidence type="ECO:0000256" key="1">
    <source>
        <dbReference type="SAM" id="Phobius"/>
    </source>
</evidence>
<gene>
    <name evidence="2" type="ORF">AMECASPLE_027067</name>
</gene>
<organism evidence="2 3">
    <name type="scientific">Ameca splendens</name>
    <dbReference type="NCBI Taxonomy" id="208324"/>
    <lineage>
        <taxon>Eukaryota</taxon>
        <taxon>Metazoa</taxon>
        <taxon>Chordata</taxon>
        <taxon>Craniata</taxon>
        <taxon>Vertebrata</taxon>
        <taxon>Euteleostomi</taxon>
        <taxon>Actinopterygii</taxon>
        <taxon>Neopterygii</taxon>
        <taxon>Teleostei</taxon>
        <taxon>Neoteleostei</taxon>
        <taxon>Acanthomorphata</taxon>
        <taxon>Ovalentaria</taxon>
        <taxon>Atherinomorphae</taxon>
        <taxon>Cyprinodontiformes</taxon>
        <taxon>Goodeidae</taxon>
        <taxon>Ameca</taxon>
    </lineage>
</organism>
<proteinExistence type="predicted"/>
<feature type="transmembrane region" description="Helical" evidence="1">
    <location>
        <begin position="6"/>
        <end position="35"/>
    </location>
</feature>
<sequence length="93" mass="10463">MAIVHVFGFSVIAPTFVIFLPSFFVMALKLIPIVYRSTILSWTRWWWRESLQEFGCFSLMILNGAAVAVCGLLVYAMGDGTEKMEEQSSTAPH</sequence>
<reference evidence="2 3" key="1">
    <citation type="submission" date="2021-06" db="EMBL/GenBank/DDBJ databases">
        <authorList>
            <person name="Palmer J.M."/>
        </authorList>
    </citation>
    <scope>NUCLEOTIDE SEQUENCE [LARGE SCALE GENOMIC DNA]</scope>
    <source>
        <strain evidence="2 3">AS_MEX2019</strain>
        <tissue evidence="2">Muscle</tissue>
    </source>
</reference>
<evidence type="ECO:0000313" key="2">
    <source>
        <dbReference type="EMBL" id="MEQ2292855.1"/>
    </source>
</evidence>